<keyword evidence="11" id="KW-1185">Reference proteome</keyword>
<evidence type="ECO:0000256" key="8">
    <source>
        <dbReference type="PIRSR" id="PIRSR001480-2"/>
    </source>
</evidence>
<comment type="caution">
    <text evidence="10">The sequence shown here is derived from an EMBL/GenBank/DDBJ whole genome shotgun (WGS) entry which is preliminary data.</text>
</comment>
<accession>A0A3L8PIG6</accession>
<evidence type="ECO:0000256" key="6">
    <source>
        <dbReference type="ARBA" id="ARBA00023235"/>
    </source>
</evidence>
<dbReference type="PIRSF" id="PIRSF001480">
    <property type="entry name" value="Mannose-6-phosphate_isomerase"/>
    <property type="match status" value="1"/>
</dbReference>
<dbReference type="NCBIfam" id="TIGR00218">
    <property type="entry name" value="manA"/>
    <property type="match status" value="1"/>
</dbReference>
<dbReference type="OrthoDB" id="9792649at2"/>
<dbReference type="Gene3D" id="2.60.120.10">
    <property type="entry name" value="Jelly Rolls"/>
    <property type="match status" value="2"/>
</dbReference>
<dbReference type="GO" id="GO:0005975">
    <property type="term" value="P:carbohydrate metabolic process"/>
    <property type="evidence" value="ECO:0007669"/>
    <property type="project" value="InterPro"/>
</dbReference>
<dbReference type="GO" id="GO:0005829">
    <property type="term" value="C:cytosol"/>
    <property type="evidence" value="ECO:0007669"/>
    <property type="project" value="TreeGrafter"/>
</dbReference>
<dbReference type="EC" id="5.3.1.8" evidence="3"/>
<gene>
    <name evidence="10" type="primary">manA</name>
    <name evidence="10" type="ORF">D9V41_13965</name>
</gene>
<protein>
    <recommendedName>
        <fullName evidence="3">mannose-6-phosphate isomerase</fullName>
        <ecNumber evidence="3">5.3.1.8</ecNumber>
    </recommendedName>
</protein>
<keyword evidence="5 8" id="KW-0862">Zinc</keyword>
<dbReference type="InterPro" id="IPR046457">
    <property type="entry name" value="PMI_typeI_cat"/>
</dbReference>
<dbReference type="RefSeq" id="WP_121795196.1">
    <property type="nucleotide sequence ID" value="NZ_RDBF01000012.1"/>
</dbReference>
<dbReference type="GO" id="GO:0009298">
    <property type="term" value="P:GDP-mannose biosynthetic process"/>
    <property type="evidence" value="ECO:0007669"/>
    <property type="project" value="InterPro"/>
</dbReference>
<dbReference type="InterPro" id="IPR014710">
    <property type="entry name" value="RmlC-like_jellyroll"/>
</dbReference>
<dbReference type="PANTHER" id="PTHR10309:SF0">
    <property type="entry name" value="MANNOSE-6-PHOSPHATE ISOMERASE"/>
    <property type="match status" value="1"/>
</dbReference>
<evidence type="ECO:0000313" key="10">
    <source>
        <dbReference type="EMBL" id="RLV54920.1"/>
    </source>
</evidence>
<dbReference type="GO" id="GO:0004476">
    <property type="term" value="F:mannose-6-phosphate isomerase activity"/>
    <property type="evidence" value="ECO:0007669"/>
    <property type="project" value="UniProtKB-EC"/>
</dbReference>
<feature type="active site" evidence="7">
    <location>
        <position position="263"/>
    </location>
</feature>
<comment type="cofactor">
    <cofactor evidence="8">
        <name>Zn(2+)</name>
        <dbReference type="ChEBI" id="CHEBI:29105"/>
    </cofactor>
    <text evidence="8">Binds 1 zinc ion per subunit.</text>
</comment>
<keyword evidence="6 10" id="KW-0413">Isomerase</keyword>
<evidence type="ECO:0000256" key="5">
    <source>
        <dbReference type="ARBA" id="ARBA00022833"/>
    </source>
</evidence>
<dbReference type="Gene3D" id="1.10.441.10">
    <property type="entry name" value="Phosphomannose Isomerase, domain 2"/>
    <property type="match status" value="1"/>
</dbReference>
<dbReference type="AlphaFoldDB" id="A0A3L8PIG6"/>
<evidence type="ECO:0000256" key="3">
    <source>
        <dbReference type="ARBA" id="ARBA00011956"/>
    </source>
</evidence>
<evidence type="ECO:0000256" key="1">
    <source>
        <dbReference type="ARBA" id="ARBA00000757"/>
    </source>
</evidence>
<dbReference type="PRINTS" id="PR00714">
    <property type="entry name" value="MAN6PISMRASE"/>
</dbReference>
<dbReference type="GO" id="GO:0008270">
    <property type="term" value="F:zinc ion binding"/>
    <property type="evidence" value="ECO:0007669"/>
    <property type="project" value="InterPro"/>
</dbReference>
<dbReference type="InterPro" id="IPR001250">
    <property type="entry name" value="Man6P_Isoase-1"/>
</dbReference>
<evidence type="ECO:0000313" key="11">
    <source>
        <dbReference type="Proteomes" id="UP000282515"/>
    </source>
</evidence>
<sequence>MFVLENAVRNYDWGSFDEIPRFVGSGVNSEPVAEVWMGTHSMDPSLVTHQDGTTQRLDEIARALPFLLKLLSARRPLSLQVHPDLPTAQEGYEREDAAGIPLDAPERTFKDPNHKPEMVYALSTFDTVVGFRPTAEILRVLAPLEAPLAQRLHDDLRANPGFAGIVRLVEWLLSEPIDPPEIDAVVQCCRDLLDQGLDIKRAYATALMIRQDFPNDPGVVISLLLNRLTLQPGEAAFLDTGVIHAHLRGLCLEVMATSDNVLRAGLTGKHLDPRGLVACLDVGMSRLARVTPQVVGVTTEIFDPGVGDFALAVTQCSRGEPDGVPLLDAPDRIVFCTGGEVELVNARDERLKVRRGEAVYAGPDDGSLRVYGTGEVAQAYAPQDRDALRSQLVDLV</sequence>
<feature type="binding site" evidence="8">
    <location>
        <position position="117"/>
    </location>
    <ligand>
        <name>Zn(2+)</name>
        <dbReference type="ChEBI" id="CHEBI:29105"/>
    </ligand>
</feature>
<dbReference type="InterPro" id="IPR011051">
    <property type="entry name" value="RmlC_Cupin_sf"/>
</dbReference>
<comment type="catalytic activity">
    <reaction evidence="1">
        <text>D-mannose 6-phosphate = D-fructose 6-phosphate</text>
        <dbReference type="Rhea" id="RHEA:12356"/>
        <dbReference type="ChEBI" id="CHEBI:58735"/>
        <dbReference type="ChEBI" id="CHEBI:61527"/>
        <dbReference type="EC" id="5.3.1.8"/>
    </reaction>
</comment>
<reference evidence="10 11" key="1">
    <citation type="submission" date="2018-10" db="EMBL/GenBank/DDBJ databases">
        <title>Aeromicrobium sp. 9W16Y-2 whole genome shotgun sequence.</title>
        <authorList>
            <person name="Li F."/>
        </authorList>
    </citation>
    <scope>NUCLEOTIDE SEQUENCE [LARGE SCALE GENOMIC DNA]</scope>
    <source>
        <strain evidence="10 11">9W16Y-2</strain>
    </source>
</reference>
<name>A0A3L8PIG6_9ACTN</name>
<evidence type="ECO:0000256" key="4">
    <source>
        <dbReference type="ARBA" id="ARBA00022723"/>
    </source>
</evidence>
<dbReference type="SUPFAM" id="SSF51182">
    <property type="entry name" value="RmlC-like cupins"/>
    <property type="match status" value="1"/>
</dbReference>
<feature type="domain" description="Phosphomannose isomerase type I catalytic" evidence="9">
    <location>
        <begin position="1"/>
        <end position="133"/>
    </location>
</feature>
<dbReference type="Pfam" id="PF20511">
    <property type="entry name" value="PMI_typeI_cat"/>
    <property type="match status" value="1"/>
</dbReference>
<evidence type="ECO:0000256" key="2">
    <source>
        <dbReference type="ARBA" id="ARBA00010772"/>
    </source>
</evidence>
<proteinExistence type="inferred from homology"/>
<dbReference type="CDD" id="cd07011">
    <property type="entry name" value="cupin_PMI_type_I_N"/>
    <property type="match status" value="1"/>
</dbReference>
<dbReference type="EMBL" id="RDBF01000012">
    <property type="protein sequence ID" value="RLV54920.1"/>
    <property type="molecule type" value="Genomic_DNA"/>
</dbReference>
<dbReference type="InterPro" id="IPR016305">
    <property type="entry name" value="Mannose-6-P_Isomerase"/>
</dbReference>
<organism evidence="10 11">
    <name type="scientific">Aeromicrobium phragmitis</name>
    <dbReference type="NCBI Taxonomy" id="2478914"/>
    <lineage>
        <taxon>Bacteria</taxon>
        <taxon>Bacillati</taxon>
        <taxon>Actinomycetota</taxon>
        <taxon>Actinomycetes</taxon>
        <taxon>Propionibacteriales</taxon>
        <taxon>Nocardioidaceae</taxon>
        <taxon>Aeromicrobium</taxon>
    </lineage>
</organism>
<dbReference type="Proteomes" id="UP000282515">
    <property type="component" value="Unassembled WGS sequence"/>
</dbReference>
<evidence type="ECO:0000256" key="7">
    <source>
        <dbReference type="PIRSR" id="PIRSR001480-1"/>
    </source>
</evidence>
<feature type="binding site" evidence="8">
    <location>
        <position position="80"/>
    </location>
    <ligand>
        <name>Zn(2+)</name>
        <dbReference type="ChEBI" id="CHEBI:29105"/>
    </ligand>
</feature>
<dbReference type="PANTHER" id="PTHR10309">
    <property type="entry name" value="MANNOSE-6-PHOSPHATE ISOMERASE"/>
    <property type="match status" value="1"/>
</dbReference>
<evidence type="ECO:0000259" key="9">
    <source>
        <dbReference type="Pfam" id="PF20511"/>
    </source>
</evidence>
<feature type="binding site" evidence="8">
    <location>
        <position position="244"/>
    </location>
    <ligand>
        <name>Zn(2+)</name>
        <dbReference type="ChEBI" id="CHEBI:29105"/>
    </ligand>
</feature>
<comment type="similarity">
    <text evidence="2">Belongs to the mannose-6-phosphate isomerase type 1 family.</text>
</comment>
<feature type="binding site" evidence="8">
    <location>
        <position position="82"/>
    </location>
    <ligand>
        <name>Zn(2+)</name>
        <dbReference type="ChEBI" id="CHEBI:29105"/>
    </ligand>
</feature>
<keyword evidence="4 8" id="KW-0479">Metal-binding</keyword>